<gene>
    <name evidence="15" type="ORF">EAH89_21060</name>
</gene>
<dbReference type="InterPro" id="IPR005467">
    <property type="entry name" value="His_kinase_dom"/>
</dbReference>
<proteinExistence type="predicted"/>
<dbReference type="AlphaFoldDB" id="A0A502FJZ8"/>
<dbReference type="SMART" id="SM00387">
    <property type="entry name" value="HATPase_c"/>
    <property type="match status" value="1"/>
</dbReference>
<comment type="caution">
    <text evidence="15">The sequence shown here is derived from an EMBL/GenBank/DDBJ whole genome shotgun (WGS) entry which is preliminary data.</text>
</comment>
<dbReference type="Gene3D" id="1.10.287.130">
    <property type="match status" value="1"/>
</dbReference>
<dbReference type="InterPro" id="IPR003660">
    <property type="entry name" value="HAMP_dom"/>
</dbReference>
<dbReference type="InterPro" id="IPR036097">
    <property type="entry name" value="HisK_dim/P_sf"/>
</dbReference>
<organism evidence="15 16">
    <name type="scientific">Muricoccus nepalensis</name>
    <dbReference type="NCBI Taxonomy" id="1854500"/>
    <lineage>
        <taxon>Bacteria</taxon>
        <taxon>Pseudomonadati</taxon>
        <taxon>Pseudomonadota</taxon>
        <taxon>Alphaproteobacteria</taxon>
        <taxon>Acetobacterales</taxon>
        <taxon>Roseomonadaceae</taxon>
        <taxon>Muricoccus</taxon>
    </lineage>
</organism>
<comment type="subcellular location">
    <subcellularLocation>
        <location evidence="2">Membrane</location>
        <topology evidence="2">Multi-pass membrane protein</topology>
    </subcellularLocation>
</comment>
<sequence length="481" mass="51340">MAASPAPAAPPKPYSLIARLAGAYAVIGLGALVFGGLILHHTINRVVWTEHQRGILASGNELTERLQRDGLAGLSRPIRTEASRRFDTASGSMLYAVTDAQGHRLATSPGVREQLPRVEEDGSIPANFQLGQDGTRLWGVTRWIDTPDGRLALQIAQDMERSYIVLDDVPAAALGPIMAVLALGAFLLFIANIGLLILLSAPLRRAAREAERIGHGGPPRLEEGEIPLELRPLIQAVNGALDRLDDSLEWQRGFSAEVAHELRTPLAIIQAELDLLSADEVTDRLRRDVQELAQLVSDLLEAAEAARDMPVTEGSFDLVELAADTARRFAPIAEREGHTLVAPVANAPIWVRGERESIGRALRNLMDNALSHSPPGGAVTLRLGTPRDGMALVEVADQGRGVPEAERRDVFRRHWRAGDVHRRGLGLGLSIVERIVNAHGGTAEVGDAPGGGAAFALHLPLAPAPASAQTPAPPLPAGFPA</sequence>
<evidence type="ECO:0000313" key="15">
    <source>
        <dbReference type="EMBL" id="TPG49506.1"/>
    </source>
</evidence>
<keyword evidence="7 15" id="KW-0418">Kinase</keyword>
<keyword evidence="8 12" id="KW-1133">Transmembrane helix</keyword>
<dbReference type="SMART" id="SM00388">
    <property type="entry name" value="HisKA"/>
    <property type="match status" value="1"/>
</dbReference>
<dbReference type="PANTHER" id="PTHR45436:SF15">
    <property type="entry name" value="SENSOR HISTIDINE KINASE CUSS"/>
    <property type="match status" value="1"/>
</dbReference>
<dbReference type="CDD" id="cd00082">
    <property type="entry name" value="HisKA"/>
    <property type="match status" value="1"/>
</dbReference>
<dbReference type="PANTHER" id="PTHR45436">
    <property type="entry name" value="SENSOR HISTIDINE KINASE YKOH"/>
    <property type="match status" value="1"/>
</dbReference>
<dbReference type="InterPro" id="IPR003594">
    <property type="entry name" value="HATPase_dom"/>
</dbReference>
<feature type="coiled-coil region" evidence="11">
    <location>
        <begin position="282"/>
        <end position="309"/>
    </location>
</feature>
<dbReference type="EC" id="2.7.13.3" evidence="3"/>
<keyword evidence="4" id="KW-0597">Phosphoprotein</keyword>
<keyword evidence="10 12" id="KW-0472">Membrane</keyword>
<dbReference type="SUPFAM" id="SSF47384">
    <property type="entry name" value="Homodimeric domain of signal transducing histidine kinase"/>
    <property type="match status" value="1"/>
</dbReference>
<keyword evidence="16" id="KW-1185">Reference proteome</keyword>
<evidence type="ECO:0000256" key="12">
    <source>
        <dbReference type="SAM" id="Phobius"/>
    </source>
</evidence>
<feature type="domain" description="HAMP" evidence="14">
    <location>
        <begin position="197"/>
        <end position="249"/>
    </location>
</feature>
<dbReference type="CDD" id="cd00075">
    <property type="entry name" value="HATPase"/>
    <property type="match status" value="1"/>
</dbReference>
<dbReference type="InterPro" id="IPR003661">
    <property type="entry name" value="HisK_dim/P_dom"/>
</dbReference>
<dbReference type="Proteomes" id="UP000317078">
    <property type="component" value="Unassembled WGS sequence"/>
</dbReference>
<dbReference type="Pfam" id="PF00512">
    <property type="entry name" value="HisKA"/>
    <property type="match status" value="1"/>
</dbReference>
<keyword evidence="6 12" id="KW-0812">Transmembrane</keyword>
<dbReference type="PROSITE" id="PS50885">
    <property type="entry name" value="HAMP"/>
    <property type="match status" value="1"/>
</dbReference>
<dbReference type="EMBL" id="RCZP01000028">
    <property type="protein sequence ID" value="TPG49506.1"/>
    <property type="molecule type" value="Genomic_DNA"/>
</dbReference>
<evidence type="ECO:0000256" key="3">
    <source>
        <dbReference type="ARBA" id="ARBA00012438"/>
    </source>
</evidence>
<dbReference type="PROSITE" id="PS50109">
    <property type="entry name" value="HIS_KIN"/>
    <property type="match status" value="1"/>
</dbReference>
<name>A0A502FJZ8_9PROT</name>
<comment type="catalytic activity">
    <reaction evidence="1">
        <text>ATP + protein L-histidine = ADP + protein N-phospho-L-histidine.</text>
        <dbReference type="EC" id="2.7.13.3"/>
    </reaction>
</comment>
<evidence type="ECO:0000256" key="1">
    <source>
        <dbReference type="ARBA" id="ARBA00000085"/>
    </source>
</evidence>
<dbReference type="InterPro" id="IPR036890">
    <property type="entry name" value="HATPase_C_sf"/>
</dbReference>
<dbReference type="InterPro" id="IPR050428">
    <property type="entry name" value="TCS_sensor_his_kinase"/>
</dbReference>
<protein>
    <recommendedName>
        <fullName evidence="3">histidine kinase</fullName>
        <ecNumber evidence="3">2.7.13.3</ecNumber>
    </recommendedName>
</protein>
<keyword evidence="9" id="KW-0902">Two-component regulatory system</keyword>
<accession>A0A502FJZ8</accession>
<evidence type="ECO:0000256" key="10">
    <source>
        <dbReference type="ARBA" id="ARBA00023136"/>
    </source>
</evidence>
<dbReference type="SUPFAM" id="SSF55874">
    <property type="entry name" value="ATPase domain of HSP90 chaperone/DNA topoisomerase II/histidine kinase"/>
    <property type="match status" value="1"/>
</dbReference>
<dbReference type="PRINTS" id="PR00344">
    <property type="entry name" value="BCTRLSENSOR"/>
</dbReference>
<evidence type="ECO:0000256" key="4">
    <source>
        <dbReference type="ARBA" id="ARBA00022553"/>
    </source>
</evidence>
<keyword evidence="11" id="KW-0175">Coiled coil</keyword>
<keyword evidence="5" id="KW-0808">Transferase</keyword>
<evidence type="ECO:0000256" key="2">
    <source>
        <dbReference type="ARBA" id="ARBA00004141"/>
    </source>
</evidence>
<dbReference type="Pfam" id="PF02518">
    <property type="entry name" value="HATPase_c"/>
    <property type="match status" value="1"/>
</dbReference>
<feature type="domain" description="Histidine kinase" evidence="13">
    <location>
        <begin position="257"/>
        <end position="463"/>
    </location>
</feature>
<feature type="transmembrane region" description="Helical" evidence="12">
    <location>
        <begin position="177"/>
        <end position="199"/>
    </location>
</feature>
<evidence type="ECO:0000259" key="13">
    <source>
        <dbReference type="PROSITE" id="PS50109"/>
    </source>
</evidence>
<reference evidence="15 16" key="1">
    <citation type="journal article" date="2019" name="Environ. Microbiol.">
        <title>Species interactions and distinct microbial communities in high Arctic permafrost affected cryosols are associated with the CH4 and CO2 gas fluxes.</title>
        <authorList>
            <person name="Altshuler I."/>
            <person name="Hamel J."/>
            <person name="Turney S."/>
            <person name="Magnuson E."/>
            <person name="Levesque R."/>
            <person name="Greer C."/>
            <person name="Whyte L.G."/>
        </authorList>
    </citation>
    <scope>NUCLEOTIDE SEQUENCE [LARGE SCALE GENOMIC DNA]</scope>
    <source>
        <strain evidence="15 16">S9.3B</strain>
    </source>
</reference>
<evidence type="ECO:0000259" key="14">
    <source>
        <dbReference type="PROSITE" id="PS50885"/>
    </source>
</evidence>
<evidence type="ECO:0000256" key="9">
    <source>
        <dbReference type="ARBA" id="ARBA00023012"/>
    </source>
</evidence>
<dbReference type="RefSeq" id="WP_140885710.1">
    <property type="nucleotide sequence ID" value="NZ_RCZP01000028.1"/>
</dbReference>
<dbReference type="Gene3D" id="3.30.565.10">
    <property type="entry name" value="Histidine kinase-like ATPase, C-terminal domain"/>
    <property type="match status" value="1"/>
</dbReference>
<dbReference type="GO" id="GO:0000155">
    <property type="term" value="F:phosphorelay sensor kinase activity"/>
    <property type="evidence" value="ECO:0007669"/>
    <property type="project" value="InterPro"/>
</dbReference>
<evidence type="ECO:0000256" key="6">
    <source>
        <dbReference type="ARBA" id="ARBA00022692"/>
    </source>
</evidence>
<dbReference type="OrthoDB" id="8673316at2"/>
<dbReference type="GO" id="GO:0005886">
    <property type="term" value="C:plasma membrane"/>
    <property type="evidence" value="ECO:0007669"/>
    <property type="project" value="TreeGrafter"/>
</dbReference>
<feature type="transmembrane region" description="Helical" evidence="12">
    <location>
        <begin position="21"/>
        <end position="43"/>
    </location>
</feature>
<dbReference type="InterPro" id="IPR004358">
    <property type="entry name" value="Sig_transdc_His_kin-like_C"/>
</dbReference>
<evidence type="ECO:0000313" key="16">
    <source>
        <dbReference type="Proteomes" id="UP000317078"/>
    </source>
</evidence>
<evidence type="ECO:0000256" key="8">
    <source>
        <dbReference type="ARBA" id="ARBA00022989"/>
    </source>
</evidence>
<evidence type="ECO:0000256" key="11">
    <source>
        <dbReference type="SAM" id="Coils"/>
    </source>
</evidence>
<evidence type="ECO:0000256" key="7">
    <source>
        <dbReference type="ARBA" id="ARBA00022777"/>
    </source>
</evidence>
<evidence type="ECO:0000256" key="5">
    <source>
        <dbReference type="ARBA" id="ARBA00022679"/>
    </source>
</evidence>